<name>A0A7H8XLK2_9ACTN</name>
<dbReference type="InterPro" id="IPR029063">
    <property type="entry name" value="SAM-dependent_MTases_sf"/>
</dbReference>
<sequence length="216" mass="24036">MLDDAFGQVTRILADPPSVHPTTAGNPGDPPDGVWRTEQACYEFMAQHCPPGTRTLETGLGVSTALFALWQCDHTCITPSPQEKEHLSAYLESRGIDASSLRIELGLSQFVLPTLNRTPLDLVFIDGCHGFPVPIIDWFYTSQRLRAGGIVVLDNLNAPSVRLGLLDFLQADPRWNLLSHGSWWAAWQRQTSHPLHEDWITQPFLGPLTATWEVTI</sequence>
<keyword evidence="1" id="KW-0808">Transferase</keyword>
<dbReference type="SUPFAM" id="SSF53335">
    <property type="entry name" value="S-adenosyl-L-methionine-dependent methyltransferases"/>
    <property type="match status" value="1"/>
</dbReference>
<dbReference type="Gene3D" id="3.40.50.150">
    <property type="entry name" value="Vaccinia Virus protein VP39"/>
    <property type="match status" value="1"/>
</dbReference>
<accession>A0A7H8XLK2</accession>
<gene>
    <name evidence="1" type="ORF">HXZ27_10000</name>
</gene>
<proteinExistence type="predicted"/>
<dbReference type="KEGG" id="mcab:HXZ27_10000"/>
<dbReference type="Pfam" id="PF13578">
    <property type="entry name" value="Methyltransf_24"/>
    <property type="match status" value="1"/>
</dbReference>
<reference evidence="1 2" key="1">
    <citation type="submission" date="2020-07" db="EMBL/GenBank/DDBJ databases">
        <title>A bifunctional nitrone conjugated secondary metabolite targeting the ribosome.</title>
        <authorList>
            <person name="Limbrick E.M."/>
            <person name="Graf M."/>
            <person name="Derewacz D.K."/>
            <person name="Nguyen F."/>
            <person name="Spraggins J.M."/>
            <person name="Wieland M."/>
            <person name="Ynigez-Gutierrez A.E."/>
            <person name="Reisman B.J."/>
            <person name="Zinshteyn B."/>
            <person name="McCulloch K."/>
            <person name="Iverson T.M."/>
            <person name="Green R."/>
            <person name="Wilson D.N."/>
            <person name="Bachmann B.O."/>
        </authorList>
    </citation>
    <scope>NUCLEOTIDE SEQUENCE [LARGE SCALE GENOMIC DNA]</scope>
    <source>
        <strain evidence="2">aurantiaca</strain>
    </source>
</reference>
<protein>
    <submittedName>
        <fullName evidence="1">Class I SAM-dependent methyltransferase</fullName>
    </submittedName>
</protein>
<dbReference type="EMBL" id="CP058322">
    <property type="protein sequence ID" value="QLD24491.1"/>
    <property type="molecule type" value="Genomic_DNA"/>
</dbReference>
<dbReference type="GO" id="GO:0008168">
    <property type="term" value="F:methyltransferase activity"/>
    <property type="evidence" value="ECO:0007669"/>
    <property type="project" value="UniProtKB-KW"/>
</dbReference>
<dbReference type="AlphaFoldDB" id="A0A7H8XLK2"/>
<dbReference type="GO" id="GO:0032259">
    <property type="term" value="P:methylation"/>
    <property type="evidence" value="ECO:0007669"/>
    <property type="project" value="UniProtKB-KW"/>
</dbReference>
<dbReference type="Proteomes" id="UP000509335">
    <property type="component" value="Chromosome"/>
</dbReference>
<evidence type="ECO:0000313" key="1">
    <source>
        <dbReference type="EMBL" id="QLD24491.1"/>
    </source>
</evidence>
<evidence type="ECO:0000313" key="2">
    <source>
        <dbReference type="Proteomes" id="UP000509335"/>
    </source>
</evidence>
<keyword evidence="1" id="KW-0489">Methyltransferase</keyword>
<organism evidence="1 2">
    <name type="scientific">Micromonospora carbonacea</name>
    <dbReference type="NCBI Taxonomy" id="47853"/>
    <lineage>
        <taxon>Bacteria</taxon>
        <taxon>Bacillati</taxon>
        <taxon>Actinomycetota</taxon>
        <taxon>Actinomycetes</taxon>
        <taxon>Micromonosporales</taxon>
        <taxon>Micromonosporaceae</taxon>
        <taxon>Micromonospora</taxon>
    </lineage>
</organism>